<organism evidence="12 13">
    <name type="scientific">Thraustotheca clavata</name>
    <dbReference type="NCBI Taxonomy" id="74557"/>
    <lineage>
        <taxon>Eukaryota</taxon>
        <taxon>Sar</taxon>
        <taxon>Stramenopiles</taxon>
        <taxon>Oomycota</taxon>
        <taxon>Saprolegniomycetes</taxon>
        <taxon>Saprolegniales</taxon>
        <taxon>Achlyaceae</taxon>
        <taxon>Thraustotheca</taxon>
    </lineage>
</organism>
<comment type="subcellular location">
    <subcellularLocation>
        <location evidence="1">Cell membrane</location>
        <topology evidence="1">Multi-pass membrane protein</topology>
    </subcellularLocation>
</comment>
<dbReference type="InterPro" id="IPR011992">
    <property type="entry name" value="EF-hand-dom_pair"/>
</dbReference>
<name>A0A1V9Z4X4_9STRA</name>
<dbReference type="GO" id="GO:0005337">
    <property type="term" value="F:nucleoside transmembrane transporter activity"/>
    <property type="evidence" value="ECO:0007669"/>
    <property type="project" value="InterPro"/>
</dbReference>
<dbReference type="CDD" id="cd00051">
    <property type="entry name" value="EFh"/>
    <property type="match status" value="1"/>
</dbReference>
<feature type="transmembrane region" description="Helical" evidence="10">
    <location>
        <begin position="502"/>
        <end position="525"/>
    </location>
</feature>
<dbReference type="Proteomes" id="UP000243217">
    <property type="component" value="Unassembled WGS sequence"/>
</dbReference>
<dbReference type="GO" id="GO:0005509">
    <property type="term" value="F:calcium ion binding"/>
    <property type="evidence" value="ECO:0007669"/>
    <property type="project" value="InterPro"/>
</dbReference>
<feature type="transmembrane region" description="Helical" evidence="10">
    <location>
        <begin position="439"/>
        <end position="457"/>
    </location>
</feature>
<dbReference type="CDD" id="cd06174">
    <property type="entry name" value="MFS"/>
    <property type="match status" value="1"/>
</dbReference>
<evidence type="ECO:0000256" key="7">
    <source>
        <dbReference type="ARBA" id="ARBA00022989"/>
    </source>
</evidence>
<dbReference type="GO" id="GO:0015743">
    <property type="term" value="P:malate transport"/>
    <property type="evidence" value="ECO:0007669"/>
    <property type="project" value="InterPro"/>
</dbReference>
<evidence type="ECO:0000256" key="1">
    <source>
        <dbReference type="ARBA" id="ARBA00004651"/>
    </source>
</evidence>
<feature type="domain" description="EF-hand" evidence="11">
    <location>
        <begin position="1091"/>
        <end position="1126"/>
    </location>
</feature>
<dbReference type="PROSITE" id="PS50222">
    <property type="entry name" value="EF_HAND_2"/>
    <property type="match status" value="2"/>
</dbReference>
<dbReference type="GO" id="GO:0005886">
    <property type="term" value="C:plasma membrane"/>
    <property type="evidence" value="ECO:0007669"/>
    <property type="project" value="UniProtKB-SubCell"/>
</dbReference>
<keyword evidence="8 10" id="KW-0472">Membrane</keyword>
<keyword evidence="5 10" id="KW-0812">Transmembrane</keyword>
<sequence>MESPSNEGKNAKLIVNDDASEIPTNILDDIQVHRRSIWWSLLFLNGSCLWAYYTCLSAQSYYANRFATTSFNFAYLTTPVSTWPMFVGHFIQVFFGLDKKLGMWKRMVIGYTIYIGCALAIILQDACDATPQTGAVIVLIAFGLVGFTNSLTEAALYSLSALFPDSAFTNAIQLGNGTSGFINITLNTLIQLCVGGIYPSFDDTTQIQKISFYIFFSAFIVVCFLAVFLFYKLLRIPAVKYLYDRNNQETARRVANNETLPQIWSRLGRIFLVVLLPTACQFIIFLCSLTAFPGIGISTGFQLAGPAAWGSWYINGVLLSYNYGDFAGRLIAPYLYRFFSLVSCFIWSILRWALFIFLLLSLPGGGRNSLFSMESAHDFNIFWTLFVNFLLGITTGILSTITFGLGPRLVPQEDRESAGAIMCLGLFLVPYCVNNTDLYIVLPFTMAFTAFILILPFEAGTKKFALVNNLFSALTLVSPNEFNDPSKLKNATSRLYYSSNLVNNLFLFMCLGLIGVLLAFIFVWLPAPIFAVQNLQAETKTAVDAIQDLLHIMVDTYCFKNKDVEHMHFLKLKLKRKCDVAVAKKDAMNTLLNEAWWEQPFGVAKLFKFQKTVTKPYVELYGSLVDCLRAMNQVLQLEHYESLHVAFMKDLQQQVYTVQIQAIALLQEISHEVHQGNKKLALTRVAALESQMEHLLKKFQVVRQNVYREVQPTPTDVEGILPLNLFLFSLQSFCTTLIEFESKVNQEIHATGPRMSKFIKQSLYSFFDRNKYTQANLKTAFKVWLCLLIASLLSVYVFGYSATTATTIAYVMGNQKGGSFSVTMNRAAGVVAGVIIPSVVLYFSCAYGSNHILLYLGRDIFLFVWITMSMYIKWKGGLDSYAGFVSAFIVVGTLLPDDVCPKPGSMSSYSNLVQMSMGVLLIVGIEFTFWPESAFNLLRGNVQTCLRLMQHSFTALFEQNLKAEGDMDQDVLDSIQQIVESDVPALLAEQKLLLKEAWFEPRLWRQPFSQSKYTTIIDTCQRLLNNTLILYKLVVWFQHRKHYLTIDSETDSSSNWAFSTEELGNAIHDTFDTLHDLFGPSFQFADAEQTALFVQMKEAFQAADKDGSGELDAADVRAMLQRVFEHSGTMPMDAIEEYTQDFLEIVDKDKSGKVSFEEFVCALENGLLLEVEVVHAHTPRLRPFESIQEAAVDLNPLISPNSAQLDALEAALPMSRTHDILDVETFSLLQAAATMRRTYAEGCIQARRFENMEMEELLLLNSLISGVSGIARNLAFLEETTVQYEHHSHVFEDGICVDVLANHSYMHQSAARYGGWTPSSDFIMLMIYMQAFLADPDYALPTIESIQALKAMDVRYKCLVCSHDNAAQEYDIVQNEVKVSTLTPHQERVRREMLCPIMQENLIDHADHLCLGYPLEVRTNYNKVFTTLYPEFMSRAAYEEAIEANKHGVPMRTPTGQAYYDWIALYIHPQHYNKYKALFPSTNVHKHIEMILRAMNTQVVGVIKGNEHESEAAIIAYANLLRLVKFYLAEYPNEQTKLDEQVAQFMQDPSKRHKSVVPDLGEFFIKICLTSSPNLNFTHKDTKDAVFREHFTRQIRWIRQVDPECVNFAKEVPNRLGRLFAASETSNRMMTFALEMFKTFSRGDFCELMDGHLGLPPLAVLQGFQGRIKLIKTKLTNYKILMEAWEYTGSINTPDDMLKAMNTAVGLSKASGYDANNNSKKQRQRHKILLNIYMSNRNEGCTTDATDNAAAGHLDTAEYLITHRSKGAFSIEQQDENLKTSQLNDSGSAFYAISSAFNATISPLQAERRAIKHQLFNS</sequence>
<dbReference type="Pfam" id="PF13499">
    <property type="entry name" value="EF-hand_7"/>
    <property type="match status" value="1"/>
</dbReference>
<evidence type="ECO:0000256" key="4">
    <source>
        <dbReference type="ARBA" id="ARBA00022475"/>
    </source>
</evidence>
<feature type="transmembrane region" description="Helical" evidence="10">
    <location>
        <begin position="912"/>
        <end position="930"/>
    </location>
</feature>
<feature type="coiled-coil region" evidence="9">
    <location>
        <begin position="678"/>
        <end position="705"/>
    </location>
</feature>
<feature type="transmembrane region" description="Helical" evidence="10">
    <location>
        <begin position="852"/>
        <end position="874"/>
    </location>
</feature>
<dbReference type="InterPro" id="IPR002048">
    <property type="entry name" value="EF_hand_dom"/>
</dbReference>
<dbReference type="PROSITE" id="PS00018">
    <property type="entry name" value="EF_HAND_1"/>
    <property type="match status" value="2"/>
</dbReference>
<dbReference type="Pfam" id="PF11744">
    <property type="entry name" value="ALMT"/>
    <property type="match status" value="1"/>
</dbReference>
<evidence type="ECO:0000256" key="9">
    <source>
        <dbReference type="SAM" id="Coils"/>
    </source>
</evidence>
<evidence type="ECO:0000256" key="5">
    <source>
        <dbReference type="ARBA" id="ARBA00022692"/>
    </source>
</evidence>
<evidence type="ECO:0000259" key="11">
    <source>
        <dbReference type="PROSITE" id="PS50222"/>
    </source>
</evidence>
<dbReference type="PANTHER" id="PTHR30509:SF9">
    <property type="entry name" value="MULTIDRUG RESISTANCE PROTEIN MDTO"/>
    <property type="match status" value="1"/>
</dbReference>
<dbReference type="SUPFAM" id="SSF47473">
    <property type="entry name" value="EF-hand"/>
    <property type="match status" value="1"/>
</dbReference>
<keyword evidence="9" id="KW-0175">Coiled coil</keyword>
<protein>
    <submittedName>
        <fullName evidence="12">Transmembrane protein</fullName>
    </submittedName>
</protein>
<feature type="transmembrane region" description="Helical" evidence="10">
    <location>
        <begin position="180"/>
        <end position="198"/>
    </location>
</feature>
<feature type="transmembrane region" description="Helical" evidence="10">
    <location>
        <begin position="36"/>
        <end position="53"/>
    </location>
</feature>
<feature type="transmembrane region" description="Helical" evidence="10">
    <location>
        <begin position="270"/>
        <end position="291"/>
    </location>
</feature>
<dbReference type="SMART" id="SM00054">
    <property type="entry name" value="EFh"/>
    <property type="match status" value="2"/>
</dbReference>
<feature type="transmembrane region" description="Helical" evidence="10">
    <location>
        <begin position="210"/>
        <end position="231"/>
    </location>
</feature>
<feature type="transmembrane region" description="Helical" evidence="10">
    <location>
        <begin position="303"/>
        <end position="323"/>
    </location>
</feature>
<feature type="transmembrane region" description="Helical" evidence="10">
    <location>
        <begin position="880"/>
        <end position="900"/>
    </location>
</feature>
<evidence type="ECO:0000256" key="6">
    <source>
        <dbReference type="ARBA" id="ARBA00022837"/>
    </source>
</evidence>
<evidence type="ECO:0000256" key="8">
    <source>
        <dbReference type="ARBA" id="ARBA00023136"/>
    </source>
</evidence>
<evidence type="ECO:0000256" key="2">
    <source>
        <dbReference type="ARBA" id="ARBA00007965"/>
    </source>
</evidence>
<keyword evidence="13" id="KW-1185">Reference proteome</keyword>
<dbReference type="InterPro" id="IPR002259">
    <property type="entry name" value="Eqnu_transpt"/>
</dbReference>
<dbReference type="PANTHER" id="PTHR30509">
    <property type="entry name" value="P-HYDROXYBENZOIC ACID EFFLUX PUMP SUBUNIT-RELATED"/>
    <property type="match status" value="1"/>
</dbReference>
<dbReference type="InterPro" id="IPR036259">
    <property type="entry name" value="MFS_trans_sf"/>
</dbReference>
<comment type="similarity">
    <text evidence="2">Belongs to the SLC29A/ENT transporter (TC 2.A.57) family.</text>
</comment>
<evidence type="ECO:0000256" key="10">
    <source>
        <dbReference type="SAM" id="Phobius"/>
    </source>
</evidence>
<dbReference type="SUPFAM" id="SSF103473">
    <property type="entry name" value="MFS general substrate transporter"/>
    <property type="match status" value="2"/>
</dbReference>
<gene>
    <name evidence="12" type="ORF">THRCLA_08566</name>
</gene>
<keyword evidence="6" id="KW-0106">Calcium</keyword>
<reference evidence="12 13" key="1">
    <citation type="journal article" date="2014" name="Genome Biol. Evol.">
        <title>The secreted proteins of Achlya hypogyna and Thraustotheca clavata identify the ancestral oomycete secretome and reveal gene acquisitions by horizontal gene transfer.</title>
        <authorList>
            <person name="Misner I."/>
            <person name="Blouin N."/>
            <person name="Leonard G."/>
            <person name="Richards T.A."/>
            <person name="Lane C.E."/>
        </authorList>
    </citation>
    <scope>NUCLEOTIDE SEQUENCE [LARGE SCALE GENOMIC DNA]</scope>
    <source>
        <strain evidence="12 13">ATCC 34112</strain>
    </source>
</reference>
<keyword evidence="4" id="KW-1003">Cell membrane</keyword>
<feature type="domain" description="EF-hand" evidence="11">
    <location>
        <begin position="1134"/>
        <end position="1169"/>
    </location>
</feature>
<feature type="transmembrane region" description="Helical" evidence="10">
    <location>
        <begin position="135"/>
        <end position="159"/>
    </location>
</feature>
<dbReference type="Gene3D" id="1.10.238.10">
    <property type="entry name" value="EF-hand"/>
    <property type="match status" value="1"/>
</dbReference>
<evidence type="ECO:0000313" key="13">
    <source>
        <dbReference type="Proteomes" id="UP000243217"/>
    </source>
</evidence>
<feature type="transmembrane region" description="Helical" evidence="10">
    <location>
        <begin position="824"/>
        <end position="845"/>
    </location>
</feature>
<keyword evidence="7 10" id="KW-1133">Transmembrane helix</keyword>
<dbReference type="OrthoDB" id="109543at2759"/>
<accession>A0A1V9Z4X4</accession>
<evidence type="ECO:0000313" key="12">
    <source>
        <dbReference type="EMBL" id="OQR93035.1"/>
    </source>
</evidence>
<dbReference type="InterPro" id="IPR020966">
    <property type="entry name" value="ALMT"/>
</dbReference>
<proteinExistence type="inferred from homology"/>
<dbReference type="Pfam" id="PF01733">
    <property type="entry name" value="Nucleoside_tran"/>
    <property type="match status" value="1"/>
</dbReference>
<feature type="transmembrane region" description="Helical" evidence="10">
    <location>
        <begin position="107"/>
        <end position="123"/>
    </location>
</feature>
<feature type="transmembrane region" description="Helical" evidence="10">
    <location>
        <begin position="783"/>
        <end position="812"/>
    </location>
</feature>
<feature type="transmembrane region" description="Helical" evidence="10">
    <location>
        <begin position="73"/>
        <end position="95"/>
    </location>
</feature>
<feature type="transmembrane region" description="Helical" evidence="10">
    <location>
        <begin position="335"/>
        <end position="361"/>
    </location>
</feature>
<feature type="transmembrane region" description="Helical" evidence="10">
    <location>
        <begin position="417"/>
        <end position="433"/>
    </location>
</feature>
<evidence type="ECO:0000256" key="3">
    <source>
        <dbReference type="ARBA" id="ARBA00022448"/>
    </source>
</evidence>
<dbReference type="EMBL" id="JNBS01002285">
    <property type="protein sequence ID" value="OQR93035.1"/>
    <property type="molecule type" value="Genomic_DNA"/>
</dbReference>
<keyword evidence="3" id="KW-0813">Transport</keyword>
<comment type="caution">
    <text evidence="12">The sequence shown here is derived from an EMBL/GenBank/DDBJ whole genome shotgun (WGS) entry which is preliminary data.</text>
</comment>
<feature type="transmembrane region" description="Helical" evidence="10">
    <location>
        <begin position="381"/>
        <end position="405"/>
    </location>
</feature>
<dbReference type="InterPro" id="IPR018247">
    <property type="entry name" value="EF_Hand_1_Ca_BS"/>
</dbReference>